<accession>A0A7L2H5V3</accession>
<keyword evidence="9" id="KW-0862">Zinc</keyword>
<comment type="caution">
    <text evidence="12">The sequence shown here is derived from an EMBL/GenBank/DDBJ whole genome shotgun (WGS) entry which is preliminary data.</text>
</comment>
<evidence type="ECO:0000256" key="6">
    <source>
        <dbReference type="ARBA" id="ARBA00022759"/>
    </source>
</evidence>
<feature type="domain" description="Integrase-type" evidence="10">
    <location>
        <begin position="22"/>
        <end position="63"/>
    </location>
</feature>
<dbReference type="InterPro" id="IPR017856">
    <property type="entry name" value="Integrase-like_N"/>
</dbReference>
<evidence type="ECO:0000256" key="1">
    <source>
        <dbReference type="ARBA" id="ARBA00012493"/>
    </source>
</evidence>
<evidence type="ECO:0000256" key="3">
    <source>
        <dbReference type="ARBA" id="ARBA00022695"/>
    </source>
</evidence>
<evidence type="ECO:0000256" key="7">
    <source>
        <dbReference type="ARBA" id="ARBA00022801"/>
    </source>
</evidence>
<dbReference type="Gene3D" id="1.10.10.200">
    <property type="match status" value="1"/>
</dbReference>
<dbReference type="Proteomes" id="UP000567826">
    <property type="component" value="Unassembled WGS sequence"/>
</dbReference>
<dbReference type="PANTHER" id="PTHR41694">
    <property type="entry name" value="ENDOGENOUS RETROVIRUS GROUP K MEMBER POL PROTEIN"/>
    <property type="match status" value="1"/>
</dbReference>
<dbReference type="GO" id="GO:0008270">
    <property type="term" value="F:zinc ion binding"/>
    <property type="evidence" value="ECO:0007669"/>
    <property type="project" value="UniProtKB-KW"/>
</dbReference>
<evidence type="ECO:0000259" key="10">
    <source>
        <dbReference type="PROSITE" id="PS50876"/>
    </source>
</evidence>
<evidence type="ECO:0000256" key="9">
    <source>
        <dbReference type="PROSITE-ProRule" id="PRU00450"/>
    </source>
</evidence>
<dbReference type="EC" id="2.7.7.49" evidence="1"/>
<proteinExistence type="predicted"/>
<keyword evidence="7" id="KW-0378">Hydrolase</keyword>
<keyword evidence="5" id="KW-0479">Metal-binding</keyword>
<organism evidence="12 13">
    <name type="scientific">Nyctibius grandis</name>
    <name type="common">Great potoo</name>
    <dbReference type="NCBI Taxonomy" id="48427"/>
    <lineage>
        <taxon>Eukaryota</taxon>
        <taxon>Metazoa</taxon>
        <taxon>Chordata</taxon>
        <taxon>Craniata</taxon>
        <taxon>Vertebrata</taxon>
        <taxon>Euteleostomi</taxon>
        <taxon>Archelosauria</taxon>
        <taxon>Archosauria</taxon>
        <taxon>Dinosauria</taxon>
        <taxon>Saurischia</taxon>
        <taxon>Theropoda</taxon>
        <taxon>Coelurosauria</taxon>
        <taxon>Aves</taxon>
        <taxon>Neognathae</taxon>
        <taxon>Neoaves</taxon>
        <taxon>Strisores</taxon>
        <taxon>Caprimulgiformes</taxon>
        <taxon>Nyctibiidae</taxon>
        <taxon>Nyctibius</taxon>
    </lineage>
</organism>
<evidence type="ECO:0000256" key="8">
    <source>
        <dbReference type="ARBA" id="ARBA00022918"/>
    </source>
</evidence>
<dbReference type="InterPro" id="IPR036397">
    <property type="entry name" value="RNaseH_sf"/>
</dbReference>
<feature type="domain" description="Integrase catalytic" evidence="11">
    <location>
        <begin position="71"/>
        <end position="116"/>
    </location>
</feature>
<dbReference type="InterPro" id="IPR012337">
    <property type="entry name" value="RNaseH-like_sf"/>
</dbReference>
<dbReference type="GO" id="GO:0003964">
    <property type="term" value="F:RNA-directed DNA polymerase activity"/>
    <property type="evidence" value="ECO:0007669"/>
    <property type="project" value="UniProtKB-KW"/>
</dbReference>
<feature type="non-terminal residue" evidence="12">
    <location>
        <position position="116"/>
    </location>
</feature>
<dbReference type="PANTHER" id="PTHR41694:SF3">
    <property type="entry name" value="RNA-DIRECTED DNA POLYMERASE-RELATED"/>
    <property type="match status" value="1"/>
</dbReference>
<keyword evidence="6" id="KW-0255">Endonuclease</keyword>
<dbReference type="SUPFAM" id="SSF53098">
    <property type="entry name" value="Ribonuclease H-like"/>
    <property type="match status" value="1"/>
</dbReference>
<keyword evidence="9" id="KW-0863">Zinc-finger</keyword>
<dbReference type="GO" id="GO:0015074">
    <property type="term" value="P:DNA integration"/>
    <property type="evidence" value="ECO:0007669"/>
    <property type="project" value="InterPro"/>
</dbReference>
<dbReference type="PROSITE" id="PS50876">
    <property type="entry name" value="ZF_INTEGRASE"/>
    <property type="match status" value="1"/>
</dbReference>
<dbReference type="GO" id="GO:0016787">
    <property type="term" value="F:hydrolase activity"/>
    <property type="evidence" value="ECO:0007669"/>
    <property type="project" value="UniProtKB-KW"/>
</dbReference>
<sequence length="116" mass="12749">LSIGNEAADKLVATACQNPTVNLFEQARLSHELFHQSAKMLTKQFNITLSDARGIVQSCPACQKAGFGLGLGVNPRGLQALQLWQMDVTHVAEFVRLKYVHVSIDTFSHAIWATVQ</sequence>
<keyword evidence="8" id="KW-0695">RNA-directed DNA polymerase</keyword>
<evidence type="ECO:0000313" key="12">
    <source>
        <dbReference type="EMBL" id="NXQ92602.1"/>
    </source>
</evidence>
<keyword evidence="2" id="KW-0808">Transferase</keyword>
<dbReference type="OrthoDB" id="9386368at2759"/>
<evidence type="ECO:0000256" key="5">
    <source>
        <dbReference type="ARBA" id="ARBA00022723"/>
    </source>
</evidence>
<dbReference type="AlphaFoldDB" id="A0A7L2H5V3"/>
<dbReference type="SUPFAM" id="SSF46919">
    <property type="entry name" value="N-terminal Zn binding domain of HIV integrase"/>
    <property type="match status" value="1"/>
</dbReference>
<dbReference type="GO" id="GO:0004519">
    <property type="term" value="F:endonuclease activity"/>
    <property type="evidence" value="ECO:0007669"/>
    <property type="project" value="UniProtKB-KW"/>
</dbReference>
<evidence type="ECO:0000259" key="11">
    <source>
        <dbReference type="PROSITE" id="PS50994"/>
    </source>
</evidence>
<keyword evidence="13" id="KW-1185">Reference proteome</keyword>
<gene>
    <name evidence="12" type="primary">Ervk11</name>
    <name evidence="12" type="ORF">NYCGRA_R15741</name>
</gene>
<dbReference type="PROSITE" id="PS50994">
    <property type="entry name" value="INTEGRASE"/>
    <property type="match status" value="1"/>
</dbReference>
<keyword evidence="4" id="KW-0540">Nuclease</keyword>
<dbReference type="InterPro" id="IPR003308">
    <property type="entry name" value="Integrase_Zn-bd_dom_N"/>
</dbReference>
<dbReference type="EMBL" id="VWYG01030530">
    <property type="protein sequence ID" value="NXQ92602.1"/>
    <property type="molecule type" value="Genomic_DNA"/>
</dbReference>
<evidence type="ECO:0000313" key="13">
    <source>
        <dbReference type="Proteomes" id="UP000567826"/>
    </source>
</evidence>
<dbReference type="Pfam" id="PF02022">
    <property type="entry name" value="Integrase_Zn"/>
    <property type="match status" value="1"/>
</dbReference>
<dbReference type="InterPro" id="IPR001584">
    <property type="entry name" value="Integrase_cat-core"/>
</dbReference>
<protein>
    <recommendedName>
        <fullName evidence="1">RNA-directed DNA polymerase</fullName>
        <ecNumber evidence="1">2.7.7.49</ecNumber>
    </recommendedName>
</protein>
<dbReference type="GO" id="GO:0035613">
    <property type="term" value="F:RNA stem-loop binding"/>
    <property type="evidence" value="ECO:0007669"/>
    <property type="project" value="TreeGrafter"/>
</dbReference>
<feature type="non-terminal residue" evidence="12">
    <location>
        <position position="1"/>
    </location>
</feature>
<dbReference type="Gene3D" id="3.30.420.10">
    <property type="entry name" value="Ribonuclease H-like superfamily/Ribonuclease H"/>
    <property type="match status" value="1"/>
</dbReference>
<reference evidence="12 13" key="1">
    <citation type="submission" date="2019-09" db="EMBL/GenBank/DDBJ databases">
        <title>Bird 10,000 Genomes (B10K) Project - Family phase.</title>
        <authorList>
            <person name="Zhang G."/>
        </authorList>
    </citation>
    <scope>NUCLEOTIDE SEQUENCE [LARGE SCALE GENOMIC DNA]</scope>
    <source>
        <strain evidence="12">B10K-DU-001-56</strain>
        <tissue evidence="12">Muscle</tissue>
    </source>
</reference>
<evidence type="ECO:0000256" key="4">
    <source>
        <dbReference type="ARBA" id="ARBA00022722"/>
    </source>
</evidence>
<name>A0A7L2H5V3_NYCGR</name>
<keyword evidence="3" id="KW-0548">Nucleotidyltransferase</keyword>
<evidence type="ECO:0000256" key="2">
    <source>
        <dbReference type="ARBA" id="ARBA00022679"/>
    </source>
</evidence>